<dbReference type="Pfam" id="PF12680">
    <property type="entry name" value="SnoaL_2"/>
    <property type="match status" value="1"/>
</dbReference>
<accession>A0A5N0EJV8</accession>
<gene>
    <name evidence="2" type="ORF">F3087_10120</name>
</gene>
<name>A0A5N0EJV8_9NOCA</name>
<evidence type="ECO:0000313" key="3">
    <source>
        <dbReference type="Proteomes" id="UP000323876"/>
    </source>
</evidence>
<dbReference type="SUPFAM" id="SSF54427">
    <property type="entry name" value="NTF2-like"/>
    <property type="match status" value="1"/>
</dbReference>
<feature type="domain" description="SnoaL-like" evidence="1">
    <location>
        <begin position="17"/>
        <end position="123"/>
    </location>
</feature>
<dbReference type="RefSeq" id="WP_150401567.1">
    <property type="nucleotide sequence ID" value="NZ_VXLC01000003.1"/>
</dbReference>
<evidence type="ECO:0000313" key="2">
    <source>
        <dbReference type="EMBL" id="KAA8889293.1"/>
    </source>
</evidence>
<dbReference type="EMBL" id="VXLC01000003">
    <property type="protein sequence ID" value="KAA8889293.1"/>
    <property type="molecule type" value="Genomic_DNA"/>
</dbReference>
<dbReference type="OrthoDB" id="4550754at2"/>
<keyword evidence="3" id="KW-1185">Reference proteome</keyword>
<proteinExistence type="predicted"/>
<protein>
    <recommendedName>
        <fullName evidence="1">SnoaL-like domain-containing protein</fullName>
    </recommendedName>
</protein>
<comment type="caution">
    <text evidence="2">The sequence shown here is derived from an EMBL/GenBank/DDBJ whole genome shotgun (WGS) entry which is preliminary data.</text>
</comment>
<evidence type="ECO:0000259" key="1">
    <source>
        <dbReference type="Pfam" id="PF12680"/>
    </source>
</evidence>
<reference evidence="2 3" key="1">
    <citation type="submission" date="2019-09" db="EMBL/GenBank/DDBJ databases">
        <authorList>
            <person name="Wang X."/>
        </authorList>
    </citation>
    <scope>NUCLEOTIDE SEQUENCE [LARGE SCALE GENOMIC DNA]</scope>
    <source>
        <strain evidence="2 3">CICC 11023</strain>
    </source>
</reference>
<sequence>MDMYDDERERKIAMIGQFYEFVSTAQYEKMYELCTDDVRMSIPYQLPGFPNQGQGKDQLRQLNGAMDNYSSTAQSVVDVEPMLNPDSFLVEVKGDMVVRETGRPYRNDYLNIFRFRDGKICEWVSYHDPVRQLVAFGFTELPIPAES</sequence>
<dbReference type="Proteomes" id="UP000323876">
    <property type="component" value="Unassembled WGS sequence"/>
</dbReference>
<dbReference type="AlphaFoldDB" id="A0A5N0EJV8"/>
<dbReference type="Gene3D" id="3.10.450.50">
    <property type="match status" value="1"/>
</dbReference>
<dbReference type="InterPro" id="IPR032710">
    <property type="entry name" value="NTF2-like_dom_sf"/>
</dbReference>
<organism evidence="2 3">
    <name type="scientific">Nocardia colli</name>
    <dbReference type="NCBI Taxonomy" id="2545717"/>
    <lineage>
        <taxon>Bacteria</taxon>
        <taxon>Bacillati</taxon>
        <taxon>Actinomycetota</taxon>
        <taxon>Actinomycetes</taxon>
        <taxon>Mycobacteriales</taxon>
        <taxon>Nocardiaceae</taxon>
        <taxon>Nocardia</taxon>
    </lineage>
</organism>
<dbReference type="InterPro" id="IPR037401">
    <property type="entry name" value="SnoaL-like"/>
</dbReference>